<keyword evidence="4" id="KW-1003">Cell membrane</keyword>
<proteinExistence type="inferred from homology"/>
<dbReference type="GO" id="GO:0002229">
    <property type="term" value="P:defense response to oomycetes"/>
    <property type="evidence" value="ECO:0007669"/>
    <property type="project" value="UniProtKB-ARBA"/>
</dbReference>
<reference evidence="20" key="2">
    <citation type="journal article" date="2017" name="Nat. Plants">
        <title>The Aegilops tauschii genome reveals multiple impacts of transposons.</title>
        <authorList>
            <person name="Zhao G."/>
            <person name="Zou C."/>
            <person name="Li K."/>
            <person name="Wang K."/>
            <person name="Li T."/>
            <person name="Gao L."/>
            <person name="Zhang X."/>
            <person name="Wang H."/>
            <person name="Yang Z."/>
            <person name="Liu X."/>
            <person name="Jiang W."/>
            <person name="Mao L."/>
            <person name="Kong X."/>
            <person name="Jiao Y."/>
            <person name="Jia J."/>
        </authorList>
    </citation>
    <scope>NUCLEOTIDE SEQUENCE [LARGE SCALE GENOMIC DNA]</scope>
    <source>
        <strain evidence="20">cv. AL8/78</strain>
    </source>
</reference>
<dbReference type="Gene3D" id="2.130.10.10">
    <property type="entry name" value="YVTN repeat-like/Quinoprotein amine dehydrogenase"/>
    <property type="match status" value="1"/>
</dbReference>
<evidence type="ECO:0000256" key="1">
    <source>
        <dbReference type="ARBA" id="ARBA00004251"/>
    </source>
</evidence>
<keyword evidence="8 16" id="KW-0547">Nucleotide-binding</keyword>
<evidence type="ECO:0000256" key="12">
    <source>
        <dbReference type="ARBA" id="ARBA00023136"/>
    </source>
</evidence>
<dbReference type="GO" id="GO:0004672">
    <property type="term" value="F:protein kinase activity"/>
    <property type="evidence" value="ECO:0007669"/>
    <property type="project" value="InterPro"/>
</dbReference>
<dbReference type="InterPro" id="IPR013783">
    <property type="entry name" value="Ig-like_fold"/>
</dbReference>
<evidence type="ECO:0000256" key="15">
    <source>
        <dbReference type="PROSITE-ProRule" id="PRU00221"/>
    </source>
</evidence>
<feature type="binding site" evidence="16">
    <location>
        <position position="413"/>
    </location>
    <ligand>
        <name>ATP</name>
        <dbReference type="ChEBI" id="CHEBI:30616"/>
    </ligand>
</feature>
<evidence type="ECO:0000256" key="2">
    <source>
        <dbReference type="ARBA" id="ARBA00008536"/>
    </source>
</evidence>
<feature type="binding site" evidence="16">
    <location>
        <position position="65"/>
    </location>
    <ligand>
        <name>ATP</name>
        <dbReference type="ChEBI" id="CHEBI:30616"/>
    </ligand>
</feature>
<dbReference type="Pfam" id="PF00635">
    <property type="entry name" value="Motile_Sperm"/>
    <property type="match status" value="1"/>
</dbReference>
<dbReference type="InterPro" id="IPR008962">
    <property type="entry name" value="PapD-like_sf"/>
</dbReference>
<reference evidence="20" key="1">
    <citation type="journal article" date="2014" name="Science">
        <title>Ancient hybridizations among the ancestral genomes of bread wheat.</title>
        <authorList>
            <consortium name="International Wheat Genome Sequencing Consortium,"/>
            <person name="Marcussen T."/>
            <person name="Sandve S.R."/>
            <person name="Heier L."/>
            <person name="Spannagl M."/>
            <person name="Pfeifer M."/>
            <person name="Jakobsen K.S."/>
            <person name="Wulff B.B."/>
            <person name="Steuernagel B."/>
            <person name="Mayer K.F."/>
            <person name="Olsen O.A."/>
        </authorList>
    </citation>
    <scope>NUCLEOTIDE SEQUENCE [LARGE SCALE GENOMIC DNA]</scope>
    <source>
        <strain evidence="20">cv. AL8/78</strain>
    </source>
</reference>
<keyword evidence="5" id="KW-0808">Transferase</keyword>
<keyword evidence="11" id="KW-1133">Transmembrane helix</keyword>
<keyword evidence="13" id="KW-0675">Receptor</keyword>
<comment type="similarity">
    <text evidence="3">In the C-terminal section; belongs to the protein kinase superfamily. Ser/Thr protein kinase family.</text>
</comment>
<evidence type="ECO:0000313" key="20">
    <source>
        <dbReference type="Proteomes" id="UP000015105"/>
    </source>
</evidence>
<accession>A0A453E1G8</accession>
<evidence type="ECO:0000256" key="4">
    <source>
        <dbReference type="ARBA" id="ARBA00022475"/>
    </source>
</evidence>
<dbReference type="Gene3D" id="3.30.200.20">
    <property type="entry name" value="Phosphorylase Kinase, domain 1"/>
    <property type="match status" value="2"/>
</dbReference>
<keyword evidence="6" id="KW-0812">Transmembrane</keyword>
<dbReference type="InterPro" id="IPR008271">
    <property type="entry name" value="Ser/Thr_kinase_AS"/>
</dbReference>
<keyword evidence="10 16" id="KW-0067">ATP-binding</keyword>
<dbReference type="CDD" id="cd00200">
    <property type="entry name" value="WD40"/>
    <property type="match status" value="1"/>
</dbReference>
<protein>
    <recommendedName>
        <fullName evidence="21">Protein kinase domain-containing protein</fullName>
    </recommendedName>
</protein>
<dbReference type="PROSITE" id="PS50082">
    <property type="entry name" value="WD_REPEATS_2"/>
    <property type="match status" value="2"/>
</dbReference>
<dbReference type="InterPro" id="IPR000719">
    <property type="entry name" value="Prot_kinase_dom"/>
</dbReference>
<keyword evidence="15" id="KW-0853">WD repeat</keyword>
<keyword evidence="7" id="KW-0732">Signal</keyword>
<dbReference type="InterPro" id="IPR015943">
    <property type="entry name" value="WD40/YVTN_repeat-like_dom_sf"/>
</dbReference>
<dbReference type="Gene3D" id="1.10.510.10">
    <property type="entry name" value="Transferase(Phosphotransferase) domain 1"/>
    <property type="match status" value="2"/>
</dbReference>
<evidence type="ECO:0000256" key="9">
    <source>
        <dbReference type="ARBA" id="ARBA00022777"/>
    </source>
</evidence>
<dbReference type="Pfam" id="PF00069">
    <property type="entry name" value="Pkinase"/>
    <property type="match status" value="2"/>
</dbReference>
<dbReference type="PROSITE" id="PS50202">
    <property type="entry name" value="MSP"/>
    <property type="match status" value="1"/>
</dbReference>
<comment type="subcellular location">
    <subcellularLocation>
        <location evidence="1">Cell membrane</location>
        <topology evidence="1">Single-pass type I membrane protein</topology>
    </subcellularLocation>
</comment>
<dbReference type="PANTHER" id="PTHR45707:SF76">
    <property type="entry name" value="PROTEIN KINASE DOMAIN-CONTAINING PROTEIN"/>
    <property type="match status" value="1"/>
</dbReference>
<evidence type="ECO:0000256" key="8">
    <source>
        <dbReference type="ARBA" id="ARBA00022741"/>
    </source>
</evidence>
<evidence type="ECO:0000256" key="7">
    <source>
        <dbReference type="ARBA" id="ARBA00022729"/>
    </source>
</evidence>
<reference evidence="19" key="5">
    <citation type="journal article" date="2021" name="G3 (Bethesda)">
        <title>Aegilops tauschii genome assembly Aet v5.0 features greater sequence contiguity and improved annotation.</title>
        <authorList>
            <person name="Wang L."/>
            <person name="Zhu T."/>
            <person name="Rodriguez J.C."/>
            <person name="Deal K.R."/>
            <person name="Dubcovsky J."/>
            <person name="McGuire P.E."/>
            <person name="Lux T."/>
            <person name="Spannagl M."/>
            <person name="Mayer K.F.X."/>
            <person name="Baldrich P."/>
            <person name="Meyers B.C."/>
            <person name="Huo N."/>
            <person name="Gu Y.Q."/>
            <person name="Zhou H."/>
            <person name="Devos K.M."/>
            <person name="Bennetzen J.L."/>
            <person name="Unver T."/>
            <person name="Budak H."/>
            <person name="Gulick P.J."/>
            <person name="Galiba G."/>
            <person name="Kalapos B."/>
            <person name="Nelson D.R."/>
            <person name="Li P."/>
            <person name="You F.M."/>
            <person name="Luo M.C."/>
            <person name="Dvorak J."/>
        </authorList>
    </citation>
    <scope>NUCLEOTIDE SEQUENCE [LARGE SCALE GENOMIC DNA]</scope>
    <source>
        <strain evidence="19">cv. AL8/78</strain>
    </source>
</reference>
<evidence type="ECO:0000256" key="11">
    <source>
        <dbReference type="ARBA" id="ARBA00022989"/>
    </source>
</evidence>
<dbReference type="InterPro" id="IPR000535">
    <property type="entry name" value="MSP_dom"/>
</dbReference>
<dbReference type="PANTHER" id="PTHR45707">
    <property type="entry name" value="C2 CALCIUM/LIPID-BINDING PLANT PHOSPHORIBOSYLTRANSFERASE FAMILY PROTEIN"/>
    <property type="match status" value="1"/>
</dbReference>
<dbReference type="SUPFAM" id="SSF50978">
    <property type="entry name" value="WD40 repeat-like"/>
    <property type="match status" value="1"/>
</dbReference>
<dbReference type="SMART" id="SM00220">
    <property type="entry name" value="S_TKc"/>
    <property type="match status" value="2"/>
</dbReference>
<dbReference type="SMART" id="SM00320">
    <property type="entry name" value="WD40"/>
    <property type="match status" value="6"/>
</dbReference>
<dbReference type="InterPro" id="IPR036322">
    <property type="entry name" value="WD40_repeat_dom_sf"/>
</dbReference>
<organism evidence="19 20">
    <name type="scientific">Aegilops tauschii subsp. strangulata</name>
    <name type="common">Goatgrass</name>
    <dbReference type="NCBI Taxonomy" id="200361"/>
    <lineage>
        <taxon>Eukaryota</taxon>
        <taxon>Viridiplantae</taxon>
        <taxon>Streptophyta</taxon>
        <taxon>Embryophyta</taxon>
        <taxon>Tracheophyta</taxon>
        <taxon>Spermatophyta</taxon>
        <taxon>Magnoliopsida</taxon>
        <taxon>Liliopsida</taxon>
        <taxon>Poales</taxon>
        <taxon>Poaceae</taxon>
        <taxon>BOP clade</taxon>
        <taxon>Pooideae</taxon>
        <taxon>Triticodae</taxon>
        <taxon>Triticeae</taxon>
        <taxon>Triticinae</taxon>
        <taxon>Aegilops</taxon>
    </lineage>
</organism>
<dbReference type="SUPFAM" id="SSF56112">
    <property type="entry name" value="Protein kinase-like (PK-like)"/>
    <property type="match status" value="2"/>
</dbReference>
<dbReference type="GO" id="GO:0005524">
    <property type="term" value="F:ATP binding"/>
    <property type="evidence" value="ECO:0007669"/>
    <property type="project" value="UniProtKB-UniRule"/>
</dbReference>
<dbReference type="InterPro" id="IPR017441">
    <property type="entry name" value="Protein_kinase_ATP_BS"/>
</dbReference>
<feature type="repeat" description="WD" evidence="15">
    <location>
        <begin position="1079"/>
        <end position="1120"/>
    </location>
</feature>
<evidence type="ECO:0000256" key="5">
    <source>
        <dbReference type="ARBA" id="ARBA00022679"/>
    </source>
</evidence>
<dbReference type="Proteomes" id="UP000015105">
    <property type="component" value="Chromosome 3D"/>
</dbReference>
<dbReference type="PROSITE" id="PS50294">
    <property type="entry name" value="WD_REPEATS_REGION"/>
    <property type="match status" value="2"/>
</dbReference>
<reference evidence="19" key="4">
    <citation type="submission" date="2019-03" db="UniProtKB">
        <authorList>
            <consortium name="EnsemblPlants"/>
        </authorList>
    </citation>
    <scope>IDENTIFICATION</scope>
</reference>
<dbReference type="SUPFAM" id="SSF49354">
    <property type="entry name" value="PapD-like"/>
    <property type="match status" value="1"/>
</dbReference>
<evidence type="ECO:0000256" key="14">
    <source>
        <dbReference type="ARBA" id="ARBA00023180"/>
    </source>
</evidence>
<feature type="repeat" description="WD" evidence="15">
    <location>
        <begin position="991"/>
        <end position="1033"/>
    </location>
</feature>
<reference evidence="19" key="3">
    <citation type="journal article" date="2017" name="Nature">
        <title>Genome sequence of the progenitor of the wheat D genome Aegilops tauschii.</title>
        <authorList>
            <person name="Luo M.C."/>
            <person name="Gu Y.Q."/>
            <person name="Puiu D."/>
            <person name="Wang H."/>
            <person name="Twardziok S.O."/>
            <person name="Deal K.R."/>
            <person name="Huo N."/>
            <person name="Zhu T."/>
            <person name="Wang L."/>
            <person name="Wang Y."/>
            <person name="McGuire P.E."/>
            <person name="Liu S."/>
            <person name="Long H."/>
            <person name="Ramasamy R.K."/>
            <person name="Rodriguez J.C."/>
            <person name="Van S.L."/>
            <person name="Yuan L."/>
            <person name="Wang Z."/>
            <person name="Xia Z."/>
            <person name="Xiao L."/>
            <person name="Anderson O.D."/>
            <person name="Ouyang S."/>
            <person name="Liang Y."/>
            <person name="Zimin A.V."/>
            <person name="Pertea G."/>
            <person name="Qi P."/>
            <person name="Bennetzen J.L."/>
            <person name="Dai X."/>
            <person name="Dawson M.W."/>
            <person name="Muller H.G."/>
            <person name="Kugler K."/>
            <person name="Rivarola-Duarte L."/>
            <person name="Spannagl M."/>
            <person name="Mayer K.F.X."/>
            <person name="Lu F.H."/>
            <person name="Bevan M.W."/>
            <person name="Leroy P."/>
            <person name="Li P."/>
            <person name="You F.M."/>
            <person name="Sun Q."/>
            <person name="Liu Z."/>
            <person name="Lyons E."/>
            <person name="Wicker T."/>
            <person name="Salzberg S.L."/>
            <person name="Devos K.M."/>
            <person name="Dvorak J."/>
        </authorList>
    </citation>
    <scope>NUCLEOTIDE SEQUENCE [LARGE SCALE GENOMIC DNA]</scope>
    <source>
        <strain evidence="19">cv. AL8/78</strain>
    </source>
</reference>
<keyword evidence="14" id="KW-0325">Glycoprotein</keyword>
<dbReference type="PROSITE" id="PS00108">
    <property type="entry name" value="PROTEIN_KINASE_ST"/>
    <property type="match status" value="1"/>
</dbReference>
<dbReference type="AlphaFoldDB" id="A0A453E1G8"/>
<dbReference type="PROSITE" id="PS00107">
    <property type="entry name" value="PROTEIN_KINASE_ATP"/>
    <property type="match status" value="2"/>
</dbReference>
<evidence type="ECO:0000256" key="16">
    <source>
        <dbReference type="PROSITE-ProRule" id="PRU10141"/>
    </source>
</evidence>
<dbReference type="FunFam" id="1.10.510.10:FF:000870">
    <property type="entry name" value="OSJNBa0016N04.16-like protein"/>
    <property type="match status" value="1"/>
</dbReference>
<dbReference type="PROSITE" id="PS50011">
    <property type="entry name" value="PROTEIN_KINASE_DOM"/>
    <property type="match status" value="2"/>
</dbReference>
<evidence type="ECO:0000256" key="6">
    <source>
        <dbReference type="ARBA" id="ARBA00022692"/>
    </source>
</evidence>
<dbReference type="InterPro" id="IPR001680">
    <property type="entry name" value="WD40_rpt"/>
</dbReference>
<dbReference type="STRING" id="200361.A0A453E1G8"/>
<evidence type="ECO:0000259" key="18">
    <source>
        <dbReference type="PROSITE" id="PS50202"/>
    </source>
</evidence>
<dbReference type="Gramene" id="AET3Gv20187000.1">
    <property type="protein sequence ID" value="AET3Gv20187000.1"/>
    <property type="gene ID" value="AET3Gv20187000"/>
</dbReference>
<keyword evidence="9" id="KW-0418">Kinase</keyword>
<keyword evidence="12" id="KW-0472">Membrane</keyword>
<dbReference type="EnsemblPlants" id="AET3Gv20187000.1">
    <property type="protein sequence ID" value="AET3Gv20187000.1"/>
    <property type="gene ID" value="AET3Gv20187000"/>
</dbReference>
<evidence type="ECO:0000259" key="17">
    <source>
        <dbReference type="PROSITE" id="PS50011"/>
    </source>
</evidence>
<keyword evidence="20" id="KW-1185">Reference proteome</keyword>
<feature type="domain" description="Protein kinase" evidence="17">
    <location>
        <begin position="386"/>
        <end position="672"/>
    </location>
</feature>
<evidence type="ECO:0000256" key="10">
    <source>
        <dbReference type="ARBA" id="ARBA00022840"/>
    </source>
</evidence>
<evidence type="ECO:0000313" key="19">
    <source>
        <dbReference type="EnsemblPlants" id="AET3Gv20187000.1"/>
    </source>
</evidence>
<dbReference type="GO" id="GO:0005886">
    <property type="term" value="C:plasma membrane"/>
    <property type="evidence" value="ECO:0007669"/>
    <property type="project" value="UniProtKB-SubCell"/>
</dbReference>
<dbReference type="FunFam" id="1.10.510.10:FF:000240">
    <property type="entry name" value="Lectin-domain containing receptor kinase A4.3"/>
    <property type="match status" value="1"/>
</dbReference>
<evidence type="ECO:0000256" key="13">
    <source>
        <dbReference type="ARBA" id="ARBA00023170"/>
    </source>
</evidence>
<dbReference type="Gene3D" id="2.60.40.10">
    <property type="entry name" value="Immunoglobulins"/>
    <property type="match status" value="1"/>
</dbReference>
<feature type="domain" description="MSP" evidence="18">
    <location>
        <begin position="693"/>
        <end position="838"/>
    </location>
</feature>
<feature type="domain" description="Protein kinase" evidence="17">
    <location>
        <begin position="37"/>
        <end position="332"/>
    </location>
</feature>
<name>A0A453E1G8_AEGTS</name>
<sequence>ALRSFLLPGSMEAKLQCTGDEPSKIPYQLLKQITNDFDKERILGSGSYGTVYKGVYENGGEIAVKILNNIPVGLDDTKFLKEFNNLRGLKHQNIVELVGFCNESVEGPAMFEGKQVTAVSLRTALCFEYVSNGSLHKYISDQKTGLNWHTRYRIIKGICEGLKYLREGLGYPVMHFDLKPDNILLDNKMMPKIADFGLSKLFGEENTTRAMSAVGTLGYWPPEYIKCQIISGEFDIFSLGVIIVKIMTGHQGYNSTVEMMTRKSVTLVQESWKKKLRETVSPTSLEVYCNQVKRCIEIALHCLKPNRQERPTIQDIVSSLNETETMIGDQWMQNEQFYQDSGENSPILIRKNNSITIKSRSSSGNFRYAEPRAMPFSLLKVVTSDFSREELIGRGGYGGVYKGVYGDGQIAVKLYTLKGIDNKQFQNAIEVHKKFHHENVAQLVGYCYETEEVVIPFNGKHVVVGLDIHMAICLEYFPNGSLNRYISDVKSGLDWCMRYQIIKGLCDGLRYLHEGLESPVIHMNLKPSNILMDEKLTPKIGDFGLARFGAGKSDRTMDMSGAREYMPPEFIEKQVISKKHDIYSLGVIIIKLMTGVKMYLKCYDMSSEKFIELTLENWRERLQKTVDATLIEGYCEQVKKCLDIALTCLASNRRRRPTIGDIVHTLNETETLIPQVEIILDSELLDSEDSDQLLHVHPSELYFLPAMSSVEVPRKKVAMISSCSVQLNNKGDDRVAFMLVAKSPKRYLTKKPLCGIVPPGSTYTLTLTMLKQQPLPSGIDGEFFTLYSLAVNEYDLQDEDVEKDSISVKYNNFFEKTKEKAGADQEVVQEMTLKVLCCQHQEDDHVTSSSEPTRPTTEVITTSDAQQVSSIDVHPTEPWIITTNNVGSLRSWNYKTMATLNSIQDVTDEPVHVAKFIARESWLVVGDCNGGIHVYNYVESKDVASFDAHDSCITTLAVHPTDSFVLSSSDDDDHLIKLWDWSKDWECTRTFQGHIDRVMQVKFNPEDKDSFASASRDGTVKIWSISSDEIVTLKLDGCVENLLCIDYFTRNKKQHLIVGCKDRIAQIWKLGMGQCVDKLEGHVDHVSAANLHPELPMLITGSLDGTVRIWNSTTYKLENIIGFNLGAVYAVGCIKGSRRIVAGCHQGIATMELSSP</sequence>
<dbReference type="InterPro" id="IPR011009">
    <property type="entry name" value="Kinase-like_dom_sf"/>
</dbReference>
<dbReference type="Pfam" id="PF00400">
    <property type="entry name" value="WD40"/>
    <property type="match status" value="3"/>
</dbReference>
<evidence type="ECO:0008006" key="21">
    <source>
        <dbReference type="Google" id="ProtNLM"/>
    </source>
</evidence>
<evidence type="ECO:0000256" key="3">
    <source>
        <dbReference type="ARBA" id="ARBA00010217"/>
    </source>
</evidence>
<comment type="similarity">
    <text evidence="2">In the N-terminal section; belongs to the leguminous lectin family.</text>
</comment>